<dbReference type="SUPFAM" id="SSF46689">
    <property type="entry name" value="Homeodomain-like"/>
    <property type="match status" value="1"/>
</dbReference>
<proteinExistence type="predicted"/>
<dbReference type="EMBL" id="GDID01002982">
    <property type="protein sequence ID" value="JAP93624.1"/>
    <property type="molecule type" value="Transcribed_RNA"/>
</dbReference>
<reference evidence="1" key="1">
    <citation type="submission" date="2015-07" db="EMBL/GenBank/DDBJ databases">
        <title>Adaptation to a free-living lifestyle via gene acquisitions in the diplomonad Trepomonas sp. PC1.</title>
        <authorList>
            <person name="Xu F."/>
            <person name="Jerlstrom-Hultqvist J."/>
            <person name="Kolisko M."/>
            <person name="Simpson A.G.B."/>
            <person name="Roger A.J."/>
            <person name="Svard S.G."/>
            <person name="Andersson J.O."/>
        </authorList>
    </citation>
    <scope>NUCLEOTIDE SEQUENCE</scope>
    <source>
        <strain evidence="1">PC1</strain>
    </source>
</reference>
<protein>
    <recommendedName>
        <fullName evidence="2">GARP-like protein 1</fullName>
    </recommendedName>
</protein>
<feature type="non-terminal residue" evidence="1">
    <location>
        <position position="156"/>
    </location>
</feature>
<evidence type="ECO:0000313" key="1">
    <source>
        <dbReference type="EMBL" id="JAP93624.1"/>
    </source>
</evidence>
<sequence length="156" mass="17914">MSAPTNIFDLTGPLQSLMSSKIEPKMKQSHHHMQASSNEDSVLKKSRKENAFRWTAERHLKFAVVSMALGIRDCKPKHVIAFYEEVDVDRAVVSSHLQKIRNVIIKQYGLNNLEEVKNWMIPKDIDSVVLRQIKANWEDPEFTGFTSSQVSNFVRS</sequence>
<gene>
    <name evidence="1" type="ORF">TPC1_14028</name>
</gene>
<organism evidence="1">
    <name type="scientific">Trepomonas sp. PC1</name>
    <dbReference type="NCBI Taxonomy" id="1076344"/>
    <lineage>
        <taxon>Eukaryota</taxon>
        <taxon>Metamonada</taxon>
        <taxon>Diplomonadida</taxon>
        <taxon>Hexamitidae</taxon>
        <taxon>Hexamitinae</taxon>
        <taxon>Trepomonas</taxon>
    </lineage>
</organism>
<dbReference type="Gene3D" id="1.10.10.60">
    <property type="entry name" value="Homeodomain-like"/>
    <property type="match status" value="1"/>
</dbReference>
<accession>A0A146KCH9</accession>
<evidence type="ECO:0008006" key="2">
    <source>
        <dbReference type="Google" id="ProtNLM"/>
    </source>
</evidence>
<dbReference type="InterPro" id="IPR009057">
    <property type="entry name" value="Homeodomain-like_sf"/>
</dbReference>
<dbReference type="AlphaFoldDB" id="A0A146KCH9"/>
<name>A0A146KCH9_9EUKA</name>